<organism evidence="2 3">
    <name type="scientific">Eumeta variegata</name>
    <name type="common">Bagworm moth</name>
    <name type="synonym">Eumeta japonica</name>
    <dbReference type="NCBI Taxonomy" id="151549"/>
    <lineage>
        <taxon>Eukaryota</taxon>
        <taxon>Metazoa</taxon>
        <taxon>Ecdysozoa</taxon>
        <taxon>Arthropoda</taxon>
        <taxon>Hexapoda</taxon>
        <taxon>Insecta</taxon>
        <taxon>Pterygota</taxon>
        <taxon>Neoptera</taxon>
        <taxon>Endopterygota</taxon>
        <taxon>Lepidoptera</taxon>
        <taxon>Glossata</taxon>
        <taxon>Ditrysia</taxon>
        <taxon>Tineoidea</taxon>
        <taxon>Psychidae</taxon>
        <taxon>Oiketicinae</taxon>
        <taxon>Eumeta</taxon>
    </lineage>
</organism>
<feature type="region of interest" description="Disordered" evidence="1">
    <location>
        <begin position="42"/>
        <end position="92"/>
    </location>
</feature>
<gene>
    <name evidence="2" type="ORF">EVAR_76801_1</name>
</gene>
<evidence type="ECO:0000313" key="3">
    <source>
        <dbReference type="Proteomes" id="UP000299102"/>
    </source>
</evidence>
<protein>
    <submittedName>
        <fullName evidence="2">Uncharacterized protein</fullName>
    </submittedName>
</protein>
<reference evidence="2 3" key="1">
    <citation type="journal article" date="2019" name="Commun. Biol.">
        <title>The bagworm genome reveals a unique fibroin gene that provides high tensile strength.</title>
        <authorList>
            <person name="Kono N."/>
            <person name="Nakamura H."/>
            <person name="Ohtoshi R."/>
            <person name="Tomita M."/>
            <person name="Numata K."/>
            <person name="Arakawa K."/>
        </authorList>
    </citation>
    <scope>NUCLEOTIDE SEQUENCE [LARGE SCALE GENOMIC DNA]</scope>
</reference>
<sequence>MLPAASDEDVKAYGLTAGPLLYCFRRFFSPCESDTPCARAHGPPIRGFLSSSPVARGELQKKRHSPSVRVQRPTEKPEEKGKQPTAESEACSVQRGRRFIPNHFPWKSICPPKMKTRKLIENLSMREKKKEFVLKNEKRSFKLECLSLVG</sequence>
<dbReference type="Proteomes" id="UP000299102">
    <property type="component" value="Unassembled WGS sequence"/>
</dbReference>
<proteinExistence type="predicted"/>
<evidence type="ECO:0000313" key="2">
    <source>
        <dbReference type="EMBL" id="GBP05386.1"/>
    </source>
</evidence>
<comment type="caution">
    <text evidence="2">The sequence shown here is derived from an EMBL/GenBank/DDBJ whole genome shotgun (WGS) entry which is preliminary data.</text>
</comment>
<evidence type="ECO:0000256" key="1">
    <source>
        <dbReference type="SAM" id="MobiDB-lite"/>
    </source>
</evidence>
<name>A0A4C1STX4_EUMVA</name>
<keyword evidence="3" id="KW-1185">Reference proteome</keyword>
<dbReference type="AlphaFoldDB" id="A0A4C1STX4"/>
<dbReference type="EMBL" id="BGZK01000017">
    <property type="protein sequence ID" value="GBP05386.1"/>
    <property type="molecule type" value="Genomic_DNA"/>
</dbReference>
<feature type="compositionally biased region" description="Basic and acidic residues" evidence="1">
    <location>
        <begin position="72"/>
        <end position="82"/>
    </location>
</feature>
<accession>A0A4C1STX4</accession>